<accession>A0A109JXV7</accession>
<proteinExistence type="predicted"/>
<protein>
    <submittedName>
        <fullName evidence="1">Uncharacterized protein</fullName>
    </submittedName>
</protein>
<organism evidence="1 2">
    <name type="scientific">Rhizobium altiplani</name>
    <dbReference type="NCBI Taxonomy" id="1864509"/>
    <lineage>
        <taxon>Bacteria</taxon>
        <taxon>Pseudomonadati</taxon>
        <taxon>Pseudomonadota</taxon>
        <taxon>Alphaproteobacteria</taxon>
        <taxon>Hyphomicrobiales</taxon>
        <taxon>Rhizobiaceae</taxon>
        <taxon>Rhizobium/Agrobacterium group</taxon>
        <taxon>Rhizobium</taxon>
    </lineage>
</organism>
<dbReference type="AlphaFoldDB" id="A0A109JXV7"/>
<keyword evidence="2" id="KW-1185">Reference proteome</keyword>
<dbReference type="Proteomes" id="UP000068164">
    <property type="component" value="Unassembled WGS sequence"/>
</dbReference>
<evidence type="ECO:0000313" key="1">
    <source>
        <dbReference type="EMBL" id="KWV57117.1"/>
    </source>
</evidence>
<sequence length="148" mass="16928">MHYDYVVGELRRDDELAAFVLVCSVAPTFNEKDWAAVFDDSRNWRCISASDLAGRVRGLAVFRLRMHPEAGLLMDVPIFIALSAADHHQIAESLFSSLEAQATECQFMRVWTNLPGSLQELEDSDLFRRWDHGLIYRVHPKPIGPAWR</sequence>
<dbReference type="RefSeq" id="WP_062368811.1">
    <property type="nucleotide sequence ID" value="NZ_LNCD01000031.1"/>
</dbReference>
<comment type="caution">
    <text evidence="1">The sequence shown here is derived from an EMBL/GenBank/DDBJ whole genome shotgun (WGS) entry which is preliminary data.</text>
</comment>
<evidence type="ECO:0000313" key="2">
    <source>
        <dbReference type="Proteomes" id="UP000068164"/>
    </source>
</evidence>
<gene>
    <name evidence="1" type="ORF">AS026_31235</name>
</gene>
<reference evidence="1 2" key="1">
    <citation type="submission" date="2015-11" db="EMBL/GenBank/DDBJ databases">
        <title>Draft Genome Sequence of the Strain BR 10423 (Rhizobium sp.) isolated from nodules of Mimosa pudica.</title>
        <authorList>
            <person name="Barauna A.C."/>
            <person name="Zilli J.E."/>
            <person name="Simoes-Araujo J.L."/>
            <person name="Reis V.M."/>
            <person name="James E.K."/>
            <person name="Reis F.B.Jr."/>
            <person name="Rouws L.F."/>
            <person name="Passos S.R."/>
            <person name="Gois S.R."/>
        </authorList>
    </citation>
    <scope>NUCLEOTIDE SEQUENCE [LARGE SCALE GENOMIC DNA]</scope>
    <source>
        <strain evidence="1 2">BR10423</strain>
    </source>
</reference>
<dbReference type="EMBL" id="LNCD01000031">
    <property type="protein sequence ID" value="KWV57117.1"/>
    <property type="molecule type" value="Genomic_DNA"/>
</dbReference>
<dbReference type="OrthoDB" id="8162290at2"/>
<name>A0A109JXV7_9HYPH</name>